<dbReference type="PANTHER" id="PTHR43289:SF6">
    <property type="entry name" value="SERINE_THREONINE-PROTEIN KINASE NEKL-3"/>
    <property type="match status" value="1"/>
</dbReference>
<dbReference type="FunFam" id="1.10.510.10:FF:000021">
    <property type="entry name" value="Serine/threonine protein kinase"/>
    <property type="match status" value="1"/>
</dbReference>
<protein>
    <recommendedName>
        <fullName evidence="1">non-specific serine/threonine protein kinase</fullName>
        <ecNumber evidence="1">2.7.11.1</ecNumber>
    </recommendedName>
</protein>
<evidence type="ECO:0000256" key="3">
    <source>
        <dbReference type="ARBA" id="ARBA00022679"/>
    </source>
</evidence>
<feature type="binding site" evidence="7">
    <location>
        <position position="41"/>
    </location>
    <ligand>
        <name>ATP</name>
        <dbReference type="ChEBI" id="CHEBI:30616"/>
    </ligand>
</feature>
<dbReference type="SMART" id="SM00220">
    <property type="entry name" value="S_TKc"/>
    <property type="match status" value="1"/>
</dbReference>
<dbReference type="InterPro" id="IPR000719">
    <property type="entry name" value="Prot_kinase_dom"/>
</dbReference>
<dbReference type="PROSITE" id="PS00107">
    <property type="entry name" value="PROTEIN_KINASE_ATP"/>
    <property type="match status" value="1"/>
</dbReference>
<dbReference type="GO" id="GO:0004674">
    <property type="term" value="F:protein serine/threonine kinase activity"/>
    <property type="evidence" value="ECO:0007669"/>
    <property type="project" value="UniProtKB-KW"/>
</dbReference>
<gene>
    <name evidence="9" type="ORF">COW36_14210</name>
</gene>
<keyword evidence="2" id="KW-0723">Serine/threonine-protein kinase</keyword>
<dbReference type="PROSITE" id="PS50011">
    <property type="entry name" value="PROTEIN_KINASE_DOM"/>
    <property type="match status" value="1"/>
</dbReference>
<dbReference type="InterPro" id="IPR008271">
    <property type="entry name" value="Ser/Thr_kinase_AS"/>
</dbReference>
<keyword evidence="4 7" id="KW-0547">Nucleotide-binding</keyword>
<evidence type="ECO:0000313" key="9">
    <source>
        <dbReference type="EMBL" id="PIW16273.1"/>
    </source>
</evidence>
<dbReference type="EMBL" id="PFFQ01000039">
    <property type="protein sequence ID" value="PIW16273.1"/>
    <property type="molecule type" value="Genomic_DNA"/>
</dbReference>
<dbReference type="InterPro" id="IPR017441">
    <property type="entry name" value="Protein_kinase_ATP_BS"/>
</dbReference>
<dbReference type="InterPro" id="IPR011009">
    <property type="entry name" value="Kinase-like_dom_sf"/>
</dbReference>
<keyword evidence="6 7" id="KW-0067">ATP-binding</keyword>
<organism evidence="9 10">
    <name type="scientific">bacterium (Candidatus Blackallbacteria) CG17_big_fil_post_rev_8_21_14_2_50_48_46</name>
    <dbReference type="NCBI Taxonomy" id="2014261"/>
    <lineage>
        <taxon>Bacteria</taxon>
        <taxon>Candidatus Blackallbacteria</taxon>
    </lineage>
</organism>
<evidence type="ECO:0000259" key="8">
    <source>
        <dbReference type="PROSITE" id="PS50011"/>
    </source>
</evidence>
<dbReference type="GO" id="GO:0005524">
    <property type="term" value="F:ATP binding"/>
    <property type="evidence" value="ECO:0007669"/>
    <property type="project" value="UniProtKB-UniRule"/>
</dbReference>
<proteinExistence type="predicted"/>
<dbReference type="Gene3D" id="3.30.200.20">
    <property type="entry name" value="Phosphorylase Kinase, domain 1"/>
    <property type="match status" value="1"/>
</dbReference>
<evidence type="ECO:0000256" key="4">
    <source>
        <dbReference type="ARBA" id="ARBA00022741"/>
    </source>
</evidence>
<evidence type="ECO:0000256" key="1">
    <source>
        <dbReference type="ARBA" id="ARBA00012513"/>
    </source>
</evidence>
<dbReference type="Pfam" id="PF24371">
    <property type="entry name" value="DUF7527"/>
    <property type="match status" value="1"/>
</dbReference>
<dbReference type="Pfam" id="PF00069">
    <property type="entry name" value="Pkinase"/>
    <property type="match status" value="1"/>
</dbReference>
<dbReference type="EC" id="2.7.11.1" evidence="1"/>
<evidence type="ECO:0000256" key="6">
    <source>
        <dbReference type="ARBA" id="ARBA00022840"/>
    </source>
</evidence>
<name>A0A2M7G3C6_9BACT</name>
<feature type="domain" description="Protein kinase" evidence="8">
    <location>
        <begin position="12"/>
        <end position="277"/>
    </location>
</feature>
<dbReference type="SUPFAM" id="SSF56112">
    <property type="entry name" value="Protein kinase-like (PK-like)"/>
    <property type="match status" value="1"/>
</dbReference>
<evidence type="ECO:0000313" key="10">
    <source>
        <dbReference type="Proteomes" id="UP000231019"/>
    </source>
</evidence>
<reference evidence="9 10" key="1">
    <citation type="submission" date="2017-09" db="EMBL/GenBank/DDBJ databases">
        <title>Depth-based differentiation of microbial function through sediment-hosted aquifers and enrichment of novel symbionts in the deep terrestrial subsurface.</title>
        <authorList>
            <person name="Probst A.J."/>
            <person name="Ladd B."/>
            <person name="Jarett J.K."/>
            <person name="Geller-Mcgrath D.E."/>
            <person name="Sieber C.M."/>
            <person name="Emerson J.B."/>
            <person name="Anantharaman K."/>
            <person name="Thomas B.C."/>
            <person name="Malmstrom R."/>
            <person name="Stieglmeier M."/>
            <person name="Klingl A."/>
            <person name="Woyke T."/>
            <person name="Ryan C.M."/>
            <person name="Banfield J.F."/>
        </authorList>
    </citation>
    <scope>NUCLEOTIDE SEQUENCE [LARGE SCALE GENOMIC DNA]</scope>
    <source>
        <strain evidence="9">CG17_big_fil_post_rev_8_21_14_2_50_48_46</strain>
    </source>
</reference>
<comment type="caution">
    <text evidence="9">The sequence shown here is derived from an EMBL/GenBank/DDBJ whole genome shotgun (WGS) entry which is preliminary data.</text>
</comment>
<evidence type="ECO:0000256" key="5">
    <source>
        <dbReference type="ARBA" id="ARBA00022777"/>
    </source>
</evidence>
<keyword evidence="3" id="KW-0808">Transferase</keyword>
<dbReference type="CDD" id="cd14014">
    <property type="entry name" value="STKc_PknB_like"/>
    <property type="match status" value="1"/>
</dbReference>
<dbReference type="Gene3D" id="1.10.510.10">
    <property type="entry name" value="Transferase(Phosphotransferase) domain 1"/>
    <property type="match status" value="1"/>
</dbReference>
<dbReference type="PROSITE" id="PS00108">
    <property type="entry name" value="PROTEIN_KINASE_ST"/>
    <property type="match status" value="1"/>
</dbReference>
<dbReference type="InterPro" id="IPR055949">
    <property type="entry name" value="DUF7527"/>
</dbReference>
<dbReference type="PANTHER" id="PTHR43289">
    <property type="entry name" value="MITOGEN-ACTIVATED PROTEIN KINASE KINASE KINASE 20-RELATED"/>
    <property type="match status" value="1"/>
</dbReference>
<sequence>MVSNSRRISNHYLIQEKIGKGGMGDVYLALDERLDRQVAIKQLKIESESSEAREQSIQRFKLEAKAIAKLNHPNIVSLYDIATEQNQFYMIMEYVKGSNLQEILLNQAQKLPINLVLQISIQLCEALRRAHENGIVHRDIKPANILVSHEQEVKLTDFGIAQLQQNQDLRTSQAGTLMGSFLYASPEQLVNSAEVDARTDIYAVGATLYELLTGRTVYEADNIGKLIQKVFMDTPVSPKSFNAEVSDAFSEIILRCLEKYPESRYQTTLELLKDLYLLSGQAMPGTPLQLPPTPQYSDSRSSQLRLSLLRSSQSGNLDSAIKFLRIETRWLELFLKNYQCVQTVKNFLEAKNRIKQSDLQGEKFSGILSFKDHFVFVKEGLIIGALNSLEGHVNDDALRLLPDTSALLGSYALNPEIVMNLSSFISSTGIVIQENLDSRVLNLFPILADLESEVEKFNGYVICQVLGKSGEEENKTHPYYFYIYSRGTILHRFCLDENKNLLPAPQSLQTVVENNGCLLSIYMPSQKLLDTVLFDFLKMAHLKPSYQDPQDSTLSALIELKENEISEWMRSSLYETIRNNFKLQLLSEDQTPFPEVLAESLQKRKEYQSAQWIFTDLSICIHHHSQKNAFQHFYPQIANIHRLQFYQPIQPSSLGPAENFTLCAYAPERKAPVFVVMLGKGQPEELKDFIETTQNLNREYLLQNEDGILAALYLSTEGFDNQALALFSKYTEKPGLFNKLKGFVKTKNKSGFHLFLIDSQNDTPRLIAPSFI</sequence>
<keyword evidence="5" id="KW-0418">Kinase</keyword>
<accession>A0A2M7G3C6</accession>
<dbReference type="AlphaFoldDB" id="A0A2M7G3C6"/>
<evidence type="ECO:0000256" key="7">
    <source>
        <dbReference type="PROSITE-ProRule" id="PRU10141"/>
    </source>
</evidence>
<dbReference type="Proteomes" id="UP000231019">
    <property type="component" value="Unassembled WGS sequence"/>
</dbReference>
<evidence type="ECO:0000256" key="2">
    <source>
        <dbReference type="ARBA" id="ARBA00022527"/>
    </source>
</evidence>